<dbReference type="EMBL" id="JADJZA010000001">
    <property type="protein sequence ID" value="MBK9295729.1"/>
    <property type="molecule type" value="Genomic_DNA"/>
</dbReference>
<accession>A0A936NBC6</accession>
<dbReference type="Proteomes" id="UP000727993">
    <property type="component" value="Unassembled WGS sequence"/>
</dbReference>
<proteinExistence type="predicted"/>
<reference evidence="1 2" key="1">
    <citation type="submission" date="2020-10" db="EMBL/GenBank/DDBJ databases">
        <title>Connecting structure to function with the recovery of over 1000 high-quality activated sludge metagenome-assembled genomes encoding full-length rRNA genes using long-read sequencing.</title>
        <authorList>
            <person name="Singleton C.M."/>
            <person name="Petriglieri F."/>
            <person name="Kristensen J.M."/>
            <person name="Kirkegaard R.H."/>
            <person name="Michaelsen T.Y."/>
            <person name="Andersen M.H."/>
            <person name="Karst S.M."/>
            <person name="Dueholm M.S."/>
            <person name="Nielsen P.H."/>
            <person name="Albertsen M."/>
        </authorList>
    </citation>
    <scope>NUCLEOTIDE SEQUENCE [LARGE SCALE GENOMIC DNA]</scope>
    <source>
        <strain evidence="1">Lyne_18-Q3-R50-59_MAXAC.006</strain>
    </source>
</reference>
<sequence>MNVGKLRPDPRPIPLAPAGGKALVYLYLAHYCELDPEGRYLTMTQSTMSLYTSAEMADDELLVGIDYVRDPTNQFPGSHLHVAGQRDDLDDIYLGDERKRRKLRDLHLPVGGKRFRPTLEDLLAFTITEEMVEPRDGWRAVIDEHRATWTQVQVKAAARRNPEDAAAALAEAGWTVTPPTDP</sequence>
<protein>
    <submittedName>
        <fullName evidence="1">Uncharacterized protein</fullName>
    </submittedName>
</protein>
<comment type="caution">
    <text evidence="1">The sequence shown here is derived from an EMBL/GenBank/DDBJ whole genome shotgun (WGS) entry which is preliminary data.</text>
</comment>
<organism evidence="1 2">
    <name type="scientific">Candidatus Neomicrothrix subdominans</name>
    <dbReference type="NCBI Taxonomy" id="2954438"/>
    <lineage>
        <taxon>Bacteria</taxon>
        <taxon>Bacillati</taxon>
        <taxon>Actinomycetota</taxon>
        <taxon>Acidimicrobiia</taxon>
        <taxon>Acidimicrobiales</taxon>
        <taxon>Microthrixaceae</taxon>
        <taxon>Candidatus Neomicrothrix</taxon>
    </lineage>
</organism>
<gene>
    <name evidence="1" type="ORF">IPN02_02395</name>
</gene>
<evidence type="ECO:0000313" key="1">
    <source>
        <dbReference type="EMBL" id="MBK9295729.1"/>
    </source>
</evidence>
<name>A0A936NBC6_9ACTN</name>
<evidence type="ECO:0000313" key="2">
    <source>
        <dbReference type="Proteomes" id="UP000727993"/>
    </source>
</evidence>
<dbReference type="AlphaFoldDB" id="A0A936NBC6"/>